<dbReference type="Proteomes" id="UP000702544">
    <property type="component" value="Unassembled WGS sequence"/>
</dbReference>
<comment type="caution">
    <text evidence="4">The sequence shown here is derived from an EMBL/GenBank/DDBJ whole genome shotgun (WGS) entry which is preliminary data.</text>
</comment>
<dbReference type="Pfam" id="PF05378">
    <property type="entry name" value="Hydant_A_N"/>
    <property type="match status" value="1"/>
</dbReference>
<dbReference type="Pfam" id="PF01968">
    <property type="entry name" value="Hydantoinase_A"/>
    <property type="match status" value="1"/>
</dbReference>
<dbReference type="AlphaFoldDB" id="A0AAE4ZAF5"/>
<gene>
    <name evidence="4" type="ORF">GWO12_14390</name>
</gene>
<dbReference type="PANTHER" id="PTHR11365:SF23">
    <property type="entry name" value="HYPOTHETICAL 5-OXOPROLINASE (EUROFUNG)-RELATED"/>
    <property type="match status" value="1"/>
</dbReference>
<name>A0AAE4ZAF5_9BACT</name>
<evidence type="ECO:0000313" key="5">
    <source>
        <dbReference type="Proteomes" id="UP000702544"/>
    </source>
</evidence>
<dbReference type="GO" id="GO:0005829">
    <property type="term" value="C:cytosol"/>
    <property type="evidence" value="ECO:0007669"/>
    <property type="project" value="TreeGrafter"/>
</dbReference>
<dbReference type="PANTHER" id="PTHR11365">
    <property type="entry name" value="5-OXOPROLINASE RELATED"/>
    <property type="match status" value="1"/>
</dbReference>
<dbReference type="EMBL" id="JAACAK010000120">
    <property type="protein sequence ID" value="NIR76279.1"/>
    <property type="molecule type" value="Genomic_DNA"/>
</dbReference>
<dbReference type="GO" id="GO:0006749">
    <property type="term" value="P:glutathione metabolic process"/>
    <property type="evidence" value="ECO:0007669"/>
    <property type="project" value="TreeGrafter"/>
</dbReference>
<proteinExistence type="predicted"/>
<dbReference type="InterPro" id="IPR049517">
    <property type="entry name" value="ACX-like_C"/>
</dbReference>
<dbReference type="GO" id="GO:0017168">
    <property type="term" value="F:5-oxoprolinase (ATP-hydrolyzing) activity"/>
    <property type="evidence" value="ECO:0007669"/>
    <property type="project" value="TreeGrafter"/>
</dbReference>
<feature type="domain" description="Acetophenone carboxylase-like C-terminal" evidence="3">
    <location>
        <begin position="492"/>
        <end position="639"/>
    </location>
</feature>
<sequence length="659" mass="69669">MRSDTPTSVAVDTGGTFTDFVVLRDGVRTVYKRASTPDDPARAVLDGLAELLEEGEVFVLAHGSTVATNALLERRGARTAWITNRGFEDLIEIGRQARPSSQLYALVAERPSPLVAPEARFGVSGRMLKDGSEESGIEPAEIEGLLDRLGDFESVAVGFLHSYANPEHEEALGAALAELDVPVTLSARLLPEYREYERFSTALVNAYVAPLVQRYLQRLDAAAGAERVRIMASGGGAFSVERAAREPVHTVLSGPAGGVVAALEATRRSGFDAALSFDMGGTSTDVSLCPGRPLTTREYEISGCAVAIPVIDIHTVGAGGGSIARRDPGGALKVGPASAGAVPGPICYGAGGTELTVTDAHVWLGRIAPDLFLGGAQRLDRDAIAGPLERLADELAASPEETAEGVLEVADTRMEGALRLISLERGHDPADLTLVAFGGAAPLHAARLAGRLGVSRVLVPPDPGTLSAHGILVADVRKDTSRSVLATDSDADLATLEPVFDELEAQARGELELDGFAGDDVVIDRGIDARYVGQSYELGVPATADWVEAFHSAHQQRFGFRRDDAPVEAVTVRVTARAPVRRPAKPELAAATDPPEVAGPSQVYFDGGWRRVPLHRREDLLAGHELEGPAIVAEYSSTTWLAVGWRLRVLAAGDLLLSR</sequence>
<dbReference type="InterPro" id="IPR002821">
    <property type="entry name" value="Hydantoinase_A"/>
</dbReference>
<feature type="domain" description="Hydantoinase/oxoprolinase N-terminal" evidence="2">
    <location>
        <begin position="9"/>
        <end position="177"/>
    </location>
</feature>
<evidence type="ECO:0000259" key="2">
    <source>
        <dbReference type="Pfam" id="PF05378"/>
    </source>
</evidence>
<reference evidence="4 5" key="1">
    <citation type="submission" date="2020-01" db="EMBL/GenBank/DDBJ databases">
        <title>Genomes assembled from Gulf of Kutch pelagic sediment metagenomes.</title>
        <authorList>
            <person name="Chandrashekar M."/>
            <person name="Mahajan M.S."/>
            <person name="Dave K.J."/>
            <person name="Vatsa P."/>
            <person name="Nathani N.M."/>
        </authorList>
    </citation>
    <scope>NUCLEOTIDE SEQUENCE [LARGE SCALE GENOMIC DNA]</scope>
    <source>
        <strain evidence="4">KS3-K002</strain>
    </source>
</reference>
<dbReference type="InterPro" id="IPR045079">
    <property type="entry name" value="Oxoprolinase-like"/>
</dbReference>
<feature type="domain" description="Hydantoinase A/oxoprolinase" evidence="1">
    <location>
        <begin position="198"/>
        <end position="479"/>
    </location>
</feature>
<evidence type="ECO:0000259" key="1">
    <source>
        <dbReference type="Pfam" id="PF01968"/>
    </source>
</evidence>
<protein>
    <submittedName>
        <fullName evidence="4">Hydantoinase/oxoprolinase family protein</fullName>
    </submittedName>
</protein>
<dbReference type="Pfam" id="PF19278">
    <property type="entry name" value="Hydant_A_C"/>
    <property type="match status" value="1"/>
</dbReference>
<evidence type="ECO:0000313" key="4">
    <source>
        <dbReference type="EMBL" id="NIR76279.1"/>
    </source>
</evidence>
<organism evidence="4 5">
    <name type="scientific">Candidatus Kutchimonas denitrificans</name>
    <dbReference type="NCBI Taxonomy" id="3056748"/>
    <lineage>
        <taxon>Bacteria</taxon>
        <taxon>Pseudomonadati</taxon>
        <taxon>Gemmatimonadota</taxon>
        <taxon>Gemmatimonadia</taxon>
        <taxon>Candidatus Palauibacterales</taxon>
        <taxon>Candidatus Palauibacteraceae</taxon>
        <taxon>Candidatus Kutchimonas</taxon>
    </lineage>
</organism>
<evidence type="ECO:0000259" key="3">
    <source>
        <dbReference type="Pfam" id="PF19278"/>
    </source>
</evidence>
<accession>A0AAE4ZAF5</accession>
<dbReference type="InterPro" id="IPR008040">
    <property type="entry name" value="Hydant_A_N"/>
</dbReference>